<sequence length="62" mass="7749">MILDEKEKDVLTEQNEEKIALTNFFGELIKNHNPEKKDFYEVYWKMVDPKRWEEIKQYQKNR</sequence>
<gene>
    <name evidence="1" type="ORF">JCM19274_401</name>
</gene>
<dbReference type="AlphaFoldDB" id="A0A090WX68"/>
<protein>
    <submittedName>
        <fullName evidence="1">Uncharacterized protein</fullName>
    </submittedName>
</protein>
<reference evidence="1 2" key="1">
    <citation type="journal article" date="2014" name="Genome Announc.">
        <title>Draft Genome Sequences of Marine Flavobacterium Algibacter lectus Strains SS8 and NR4.</title>
        <authorList>
            <person name="Takatani N."/>
            <person name="Nakanishi M."/>
            <person name="Meirelles P."/>
            <person name="Mino S."/>
            <person name="Suda W."/>
            <person name="Oshima K."/>
            <person name="Hattori M."/>
            <person name="Ohkuma M."/>
            <person name="Hosokawa M."/>
            <person name="Miyashita K."/>
            <person name="Thompson F.L."/>
            <person name="Niwa A."/>
            <person name="Sawabe T."/>
            <person name="Sawabe T."/>
        </authorList>
    </citation>
    <scope>NUCLEOTIDE SEQUENCE [LARGE SCALE GENOMIC DNA]</scope>
    <source>
        <strain evidence="2">JCM19274</strain>
    </source>
</reference>
<name>A0A090WX68_9FLAO</name>
<dbReference type="EMBL" id="BBNU01000017">
    <property type="protein sequence ID" value="GAL81556.1"/>
    <property type="molecule type" value="Genomic_DNA"/>
</dbReference>
<accession>A0A090WX68</accession>
<evidence type="ECO:0000313" key="2">
    <source>
        <dbReference type="Proteomes" id="UP000029643"/>
    </source>
</evidence>
<comment type="caution">
    <text evidence="1">The sequence shown here is derived from an EMBL/GenBank/DDBJ whole genome shotgun (WGS) entry which is preliminary data.</text>
</comment>
<proteinExistence type="predicted"/>
<organism evidence="1 2">
    <name type="scientific">Algibacter lectus</name>
    <dbReference type="NCBI Taxonomy" id="221126"/>
    <lineage>
        <taxon>Bacteria</taxon>
        <taxon>Pseudomonadati</taxon>
        <taxon>Bacteroidota</taxon>
        <taxon>Flavobacteriia</taxon>
        <taxon>Flavobacteriales</taxon>
        <taxon>Flavobacteriaceae</taxon>
        <taxon>Algibacter</taxon>
    </lineage>
</organism>
<dbReference type="Proteomes" id="UP000029643">
    <property type="component" value="Unassembled WGS sequence"/>
</dbReference>
<evidence type="ECO:0000313" key="1">
    <source>
        <dbReference type="EMBL" id="GAL81556.1"/>
    </source>
</evidence>